<gene>
    <name evidence="2" type="ORF">ACFO0A_13020</name>
</gene>
<dbReference type="Proteomes" id="UP001595828">
    <property type="component" value="Unassembled WGS sequence"/>
</dbReference>
<feature type="transmembrane region" description="Helical" evidence="1">
    <location>
        <begin position="35"/>
        <end position="57"/>
    </location>
</feature>
<name>A0ABV8RUE1_9SPHN</name>
<evidence type="ECO:0000313" key="2">
    <source>
        <dbReference type="EMBL" id="MFC4295976.1"/>
    </source>
</evidence>
<protein>
    <submittedName>
        <fullName evidence="2">Uncharacterized protein</fullName>
    </submittedName>
</protein>
<reference evidence="3" key="1">
    <citation type="journal article" date="2019" name="Int. J. Syst. Evol. Microbiol.">
        <title>The Global Catalogue of Microorganisms (GCM) 10K type strain sequencing project: providing services to taxonomists for standard genome sequencing and annotation.</title>
        <authorList>
            <consortium name="The Broad Institute Genomics Platform"/>
            <consortium name="The Broad Institute Genome Sequencing Center for Infectious Disease"/>
            <person name="Wu L."/>
            <person name="Ma J."/>
        </authorList>
    </citation>
    <scope>NUCLEOTIDE SEQUENCE [LARGE SCALE GENOMIC DNA]</scope>
    <source>
        <strain evidence="3">CGMCC 1.12989</strain>
    </source>
</reference>
<evidence type="ECO:0000256" key="1">
    <source>
        <dbReference type="SAM" id="Phobius"/>
    </source>
</evidence>
<keyword evidence="3" id="KW-1185">Reference proteome</keyword>
<feature type="transmembrane region" description="Helical" evidence="1">
    <location>
        <begin position="492"/>
        <end position="511"/>
    </location>
</feature>
<dbReference type="EMBL" id="JBHSDR010000006">
    <property type="protein sequence ID" value="MFC4295976.1"/>
    <property type="molecule type" value="Genomic_DNA"/>
</dbReference>
<proteinExistence type="predicted"/>
<organism evidence="2 3">
    <name type="scientific">Novosphingobium tardum</name>
    <dbReference type="NCBI Taxonomy" id="1538021"/>
    <lineage>
        <taxon>Bacteria</taxon>
        <taxon>Pseudomonadati</taxon>
        <taxon>Pseudomonadota</taxon>
        <taxon>Alphaproteobacteria</taxon>
        <taxon>Sphingomonadales</taxon>
        <taxon>Sphingomonadaceae</taxon>
        <taxon>Novosphingobium</taxon>
    </lineage>
</organism>
<keyword evidence="1" id="KW-0812">Transmembrane</keyword>
<keyword evidence="1" id="KW-1133">Transmembrane helix</keyword>
<feature type="transmembrane region" description="Helical" evidence="1">
    <location>
        <begin position="77"/>
        <end position="97"/>
    </location>
</feature>
<sequence length="538" mass="59549">MTLDGFITFLGLVAAALAIVSPVTRLQLGMAARRLAWSSVLFTAAILYFEFFDLLALGCPDLLGTACPVLTKDGAITPQQAAFLVVFVWLVLLAEILRRPSTSLSSLVALERLVARLAESARYAELVEVVERPIGFIDDCAAGELGFQRRRSRLLGAPAIPRLQIRLGGEELEPNPVRSTGIATFLTTVKRTYVALLPSDAQPREAAERILQTVLRSGSVVDWIAEHRPHFGARLLSLRSHKVGDFSDRFLGNLIAHPGSALYDEVQDNQNLDRCGYVLTGHNKVLRALLTDAALAERLEAYRPIGEHVLGVLSATNAPEYVTTLNLPFDNHWNERGRWRDQTFVAIRYFDILVQASACQNIHWHMWLYYLAHFVERLETFYEEPINDDGFGEFPTRGARLIYAAVDALADFVVLAGKVGEGSNHRAPENDRVDHENGNIPKSAALALGICMRTIILSDRISERVQRTLVGVALSPLSDPYLREGHDRLRKVLIGSIIAGGIVGGGAPYLARLRELYAQRDRPWLDDLDDFRTALAAA</sequence>
<feature type="transmembrane region" description="Helical" evidence="1">
    <location>
        <begin position="6"/>
        <end position="23"/>
    </location>
</feature>
<comment type="caution">
    <text evidence="2">The sequence shown here is derived from an EMBL/GenBank/DDBJ whole genome shotgun (WGS) entry which is preliminary data.</text>
</comment>
<evidence type="ECO:0000313" key="3">
    <source>
        <dbReference type="Proteomes" id="UP001595828"/>
    </source>
</evidence>
<accession>A0ABV8RUE1</accession>
<keyword evidence="1" id="KW-0472">Membrane</keyword>
<dbReference type="RefSeq" id="WP_379539431.1">
    <property type="nucleotide sequence ID" value="NZ_JBHSDR010000006.1"/>
</dbReference>